<organism evidence="9 10">
    <name type="scientific">Mobilicoccus pelagius NBRC 104925</name>
    <dbReference type="NCBI Taxonomy" id="1089455"/>
    <lineage>
        <taxon>Bacteria</taxon>
        <taxon>Bacillati</taxon>
        <taxon>Actinomycetota</taxon>
        <taxon>Actinomycetes</taxon>
        <taxon>Micrococcales</taxon>
        <taxon>Dermatophilaceae</taxon>
        <taxon>Mobilicoccus</taxon>
    </lineage>
</organism>
<name>H5UUW9_9MICO</name>
<evidence type="ECO:0000259" key="8">
    <source>
        <dbReference type="Pfam" id="PF03460"/>
    </source>
</evidence>
<evidence type="ECO:0000313" key="10">
    <source>
        <dbReference type="Proteomes" id="UP000004367"/>
    </source>
</evidence>
<dbReference type="GO" id="GO:0046872">
    <property type="term" value="F:metal ion binding"/>
    <property type="evidence" value="ECO:0007669"/>
    <property type="project" value="UniProtKB-KW"/>
</dbReference>
<feature type="domain" description="Nitrite/Sulfite reductase ferredoxin-like" evidence="8">
    <location>
        <begin position="24"/>
        <end position="75"/>
    </location>
</feature>
<evidence type="ECO:0000256" key="5">
    <source>
        <dbReference type="ARBA" id="ARBA00023004"/>
    </source>
</evidence>
<dbReference type="Pfam" id="PF03460">
    <property type="entry name" value="NIR_SIR_ferr"/>
    <property type="match status" value="2"/>
</dbReference>
<evidence type="ECO:0000256" key="2">
    <source>
        <dbReference type="ARBA" id="ARBA00022617"/>
    </source>
</evidence>
<keyword evidence="6" id="KW-0411">Iron-sulfur</keyword>
<keyword evidence="3" id="KW-0479">Metal-binding</keyword>
<dbReference type="RefSeq" id="WP_009483370.1">
    <property type="nucleotide sequence ID" value="NZ_BAFE01000089.1"/>
</dbReference>
<dbReference type="InterPro" id="IPR036136">
    <property type="entry name" value="Nit/Sulf_reduc_fer-like_dom_sf"/>
</dbReference>
<evidence type="ECO:0000256" key="1">
    <source>
        <dbReference type="ARBA" id="ARBA00022485"/>
    </source>
</evidence>
<evidence type="ECO:0000256" key="3">
    <source>
        <dbReference type="ARBA" id="ARBA00022723"/>
    </source>
</evidence>
<evidence type="ECO:0000256" key="4">
    <source>
        <dbReference type="ARBA" id="ARBA00023002"/>
    </source>
</evidence>
<accession>H5UUW9</accession>
<keyword evidence="1" id="KW-0004">4Fe-4S</keyword>
<keyword evidence="4" id="KW-0560">Oxidoreductase</keyword>
<dbReference type="Gene3D" id="3.90.480.20">
    <property type="match status" value="1"/>
</dbReference>
<reference evidence="9 10" key="1">
    <citation type="submission" date="2012-02" db="EMBL/GenBank/DDBJ databases">
        <title>Whole genome shotgun sequence of Mobilicoccus pelagius NBRC 104925.</title>
        <authorList>
            <person name="Yoshida Y."/>
            <person name="Hosoyama A."/>
            <person name="Tsuchikane K."/>
            <person name="Katsumata H."/>
            <person name="Yamazaki S."/>
            <person name="Fujita N."/>
        </authorList>
    </citation>
    <scope>NUCLEOTIDE SEQUENCE [LARGE SCALE GENOMIC DNA]</scope>
    <source>
        <strain evidence="9 10">NBRC 104925</strain>
    </source>
</reference>
<keyword evidence="5" id="KW-0408">Iron</keyword>
<dbReference type="AlphaFoldDB" id="H5UUW9"/>
<dbReference type="InterPro" id="IPR045854">
    <property type="entry name" value="NO2/SO3_Rdtase_4Fe4S_sf"/>
</dbReference>
<dbReference type="PANTHER" id="PTHR32439:SF9">
    <property type="entry name" value="BLR3264 PROTEIN"/>
    <property type="match status" value="1"/>
</dbReference>
<dbReference type="GO" id="GO:0051539">
    <property type="term" value="F:4 iron, 4 sulfur cluster binding"/>
    <property type="evidence" value="ECO:0007669"/>
    <property type="project" value="UniProtKB-KW"/>
</dbReference>
<dbReference type="SUPFAM" id="SSF55124">
    <property type="entry name" value="Nitrite/Sulfite reductase N-terminal domain-like"/>
    <property type="match status" value="2"/>
</dbReference>
<protein>
    <submittedName>
        <fullName evidence="9">Precorrin-3B synthase</fullName>
    </submittedName>
</protein>
<dbReference type="eggNOG" id="COG0155">
    <property type="taxonomic scope" value="Bacteria"/>
</dbReference>
<keyword evidence="10" id="KW-1185">Reference proteome</keyword>
<evidence type="ECO:0000313" key="9">
    <source>
        <dbReference type="EMBL" id="GAB49527.1"/>
    </source>
</evidence>
<dbReference type="GO" id="GO:0016491">
    <property type="term" value="F:oxidoreductase activity"/>
    <property type="evidence" value="ECO:0007669"/>
    <property type="project" value="UniProtKB-KW"/>
</dbReference>
<evidence type="ECO:0000256" key="7">
    <source>
        <dbReference type="SAM" id="MobiDB-lite"/>
    </source>
</evidence>
<dbReference type="Gene3D" id="3.30.413.10">
    <property type="entry name" value="Sulfite Reductase Hemoprotein, domain 1"/>
    <property type="match status" value="1"/>
</dbReference>
<dbReference type="STRING" id="1089455.MOPEL_130_01340"/>
<proteinExistence type="predicted"/>
<dbReference type="PANTHER" id="PTHR32439">
    <property type="entry name" value="FERREDOXIN--NITRITE REDUCTASE, CHLOROPLASTIC"/>
    <property type="match status" value="1"/>
</dbReference>
<feature type="domain" description="Nitrite/Sulfite reductase ferredoxin-like" evidence="8">
    <location>
        <begin position="260"/>
        <end position="318"/>
    </location>
</feature>
<dbReference type="Proteomes" id="UP000004367">
    <property type="component" value="Unassembled WGS sequence"/>
</dbReference>
<gene>
    <name evidence="9" type="primary">cobG</name>
    <name evidence="9" type="ORF">MOPEL_130_01340</name>
</gene>
<dbReference type="InterPro" id="IPR051329">
    <property type="entry name" value="NIR_SIR_4Fe-4S"/>
</dbReference>
<comment type="caution">
    <text evidence="9">The sequence shown here is derived from an EMBL/GenBank/DDBJ whole genome shotgun (WGS) entry which is preliminary data.</text>
</comment>
<dbReference type="SUPFAM" id="SSF56014">
    <property type="entry name" value="Nitrite and sulphite reductase 4Fe-4S domain-like"/>
    <property type="match status" value="1"/>
</dbReference>
<keyword evidence="2" id="KW-0349">Heme</keyword>
<evidence type="ECO:0000256" key="6">
    <source>
        <dbReference type="ARBA" id="ARBA00023014"/>
    </source>
</evidence>
<dbReference type="EMBL" id="BAFE01000089">
    <property type="protein sequence ID" value="GAB49527.1"/>
    <property type="molecule type" value="Genomic_DNA"/>
</dbReference>
<dbReference type="OrthoDB" id="105450at2"/>
<sequence length="430" mass="43800">MTSTDPPTRVSGDRCPGAIRLHPAADGGLARMRVPGGLLAAAQVDVLADAAHRLGHDAIHLTARGNVEIRGLSEAGGAELGTLLADAGVLPSTTHERVRNVVVSPTAGLDGEGHTHGLVDVVRALDALLLDTPRAADLSGRFLFGLDDGRGDVLALAPDVAARWVSPDSAEIVVGGMPVLVAAAQDVPRALVTAACAFLDARDAAGETGWRLAELRSSDDVVTAIVDALVGAGAAGIPDDGFTPAPVHDGTPVPPGPVGEHAAHLVLPLGEAPATTWAALADVARRGDELVRTTPWRSVLLAGLDTAERDALLGRAAELGLVVDPADPAVGASACTGLPGCEKSRADVRGDLRAALETFRAADLDPTPQDERLPLHVSGCDRRCGHPRRAHLEAVAGADEYATGHADGSPATGAPLPQGQDDLGSLLAAR</sequence>
<dbReference type="InterPro" id="IPR005117">
    <property type="entry name" value="NiRdtase/SiRdtase_haem-b_fer"/>
</dbReference>
<feature type="region of interest" description="Disordered" evidence="7">
    <location>
        <begin position="402"/>
        <end position="430"/>
    </location>
</feature>